<organism evidence="2 3">
    <name type="scientific">Streptomyces clavuligerus</name>
    <dbReference type="NCBI Taxonomy" id="1901"/>
    <lineage>
        <taxon>Bacteria</taxon>
        <taxon>Bacillati</taxon>
        <taxon>Actinomycetota</taxon>
        <taxon>Actinomycetes</taxon>
        <taxon>Kitasatosporales</taxon>
        <taxon>Streptomycetaceae</taxon>
        <taxon>Streptomyces</taxon>
    </lineage>
</organism>
<proteinExistence type="predicted"/>
<dbReference type="Proteomes" id="UP000002357">
    <property type="component" value="Chromosome"/>
</dbReference>
<dbReference type="AlphaFoldDB" id="B5GZ21"/>
<sequence>MVDGTPFRRGRSRISDGVPRASVMVPGRRSGGREVWNEDAKALPGLPVDPVGRCGRVGPLMAERGASTCSIEPVSGPLPPWRP</sequence>
<evidence type="ECO:0000313" key="3">
    <source>
        <dbReference type="Proteomes" id="UP000002357"/>
    </source>
</evidence>
<reference evidence="2 3" key="1">
    <citation type="journal article" date="2010" name="Genome Biol. Evol.">
        <title>The sequence of a 1.8-mb bacterial linear plasmid reveals a rich evolutionary reservoir of secondary metabolic pathways.</title>
        <authorList>
            <person name="Medema M.H."/>
            <person name="Trefzer A."/>
            <person name="Kovalchuk A."/>
            <person name="van den Berg M."/>
            <person name="Mueller U."/>
            <person name="Heijne W."/>
            <person name="Wu L."/>
            <person name="Alam M.T."/>
            <person name="Ronning C.M."/>
            <person name="Nierman W.C."/>
            <person name="Bovenberg R.A.L."/>
            <person name="Breitling R."/>
            <person name="Takano E."/>
        </authorList>
    </citation>
    <scope>NUCLEOTIDE SEQUENCE [LARGE SCALE GENOMIC DNA]</scope>
    <source>
        <strain evidence="3">ATCC 27064 / DSM 738 / JCM 4710 / NBRC 13307 / NCIMB 12785 / NRRL 3585 / VKM Ac-602</strain>
    </source>
</reference>
<protein>
    <submittedName>
        <fullName evidence="2">Uncharacterized protein</fullName>
    </submittedName>
</protein>
<gene>
    <name evidence="2" type="ORF">SCLAV_0585</name>
</gene>
<dbReference type="EMBL" id="CM000913">
    <property type="protein sequence ID" value="EFG05661.1"/>
    <property type="molecule type" value="Genomic_DNA"/>
</dbReference>
<feature type="region of interest" description="Disordered" evidence="1">
    <location>
        <begin position="1"/>
        <end position="36"/>
    </location>
</feature>
<evidence type="ECO:0000313" key="2">
    <source>
        <dbReference type="EMBL" id="EFG05661.1"/>
    </source>
</evidence>
<accession>B5GZ21</accession>
<evidence type="ECO:0000256" key="1">
    <source>
        <dbReference type="SAM" id="MobiDB-lite"/>
    </source>
</evidence>
<name>B5GZ21_STRCL</name>
<keyword evidence="3" id="KW-1185">Reference proteome</keyword>